<evidence type="ECO:0000313" key="2">
    <source>
        <dbReference type="EMBL" id="MEU6802361.1"/>
    </source>
</evidence>
<evidence type="ECO:0000256" key="1">
    <source>
        <dbReference type="SAM" id="SignalP"/>
    </source>
</evidence>
<accession>A0ABV3AYV7</accession>
<proteinExistence type="predicted"/>
<reference evidence="2 3" key="1">
    <citation type="submission" date="2024-06" db="EMBL/GenBank/DDBJ databases">
        <title>The Natural Products Discovery Center: Release of the First 8490 Sequenced Strains for Exploring Actinobacteria Biosynthetic Diversity.</title>
        <authorList>
            <person name="Kalkreuter E."/>
            <person name="Kautsar S.A."/>
            <person name="Yang D."/>
            <person name="Bader C.D."/>
            <person name="Teijaro C.N."/>
            <person name="Fluegel L."/>
            <person name="Davis C.M."/>
            <person name="Simpson J.R."/>
            <person name="Lauterbach L."/>
            <person name="Steele A.D."/>
            <person name="Gui C."/>
            <person name="Meng S."/>
            <person name="Li G."/>
            <person name="Viehrig K."/>
            <person name="Ye F."/>
            <person name="Su P."/>
            <person name="Kiefer A.F."/>
            <person name="Nichols A."/>
            <person name="Cepeda A.J."/>
            <person name="Yan W."/>
            <person name="Fan B."/>
            <person name="Jiang Y."/>
            <person name="Adhikari A."/>
            <person name="Zheng C.-J."/>
            <person name="Schuster L."/>
            <person name="Cowan T.M."/>
            <person name="Smanski M.J."/>
            <person name="Chevrette M.G."/>
            <person name="De Carvalho L.P.S."/>
            <person name="Shen B."/>
        </authorList>
    </citation>
    <scope>NUCLEOTIDE SEQUENCE [LARGE SCALE GENOMIC DNA]</scope>
    <source>
        <strain evidence="2 3">NPDC046851</strain>
    </source>
</reference>
<name>A0ABV3AYV7_9ACTN</name>
<feature type="signal peptide" evidence="1">
    <location>
        <begin position="1"/>
        <end position="37"/>
    </location>
</feature>
<dbReference type="Proteomes" id="UP001551189">
    <property type="component" value="Unassembled WGS sequence"/>
</dbReference>
<protein>
    <recommendedName>
        <fullName evidence="4">LigA protein</fullName>
    </recommendedName>
</protein>
<dbReference type="EMBL" id="JBEYXT010000057">
    <property type="protein sequence ID" value="MEU6802361.1"/>
    <property type="molecule type" value="Genomic_DNA"/>
</dbReference>
<sequence>MTRGFPLLRRPRAVCVALVAGLLALMTLMTLMNPASADTPAWRHVPVPAQVRPQAALNEAVAFGPDRAWAVGTDAVGREAPGFPLVLRWDGTAWRRQSLPGVAWQGELLSVAATSPAALWAVGRDATGGARLLRSDGAVWYESRPPRGVVLSEVVAGGGETWLIGSRDGTPVLLRRDGSAWRDVPAPPGAVYGLHILAADDVWAAGATGAGAAVSHWDGRTWRQTVVDGFPRSAVSTVLAVSPTEVWAGGTAGFIGGPPGRPIPPLLARYDGQTWSRVTVPADFGAVTSLAPTPSGALGWVAVARSQKWGPPGGTPLVPGPAFLAWNGQTFTEYGEPEVAGEGGSSTLRLAPVPGTATVWSVGRAAGPEGTFAPRVLRFG</sequence>
<dbReference type="RefSeq" id="WP_359695567.1">
    <property type="nucleotide sequence ID" value="NZ_JBEYXT010000057.1"/>
</dbReference>
<dbReference type="SUPFAM" id="SSF50998">
    <property type="entry name" value="Quinoprotein alcohol dehydrogenase-like"/>
    <property type="match status" value="1"/>
</dbReference>
<organism evidence="2 3">
    <name type="scientific">Streptomyces neyagawaensis</name>
    <dbReference type="NCBI Taxonomy" id="42238"/>
    <lineage>
        <taxon>Bacteria</taxon>
        <taxon>Bacillati</taxon>
        <taxon>Actinomycetota</taxon>
        <taxon>Actinomycetes</taxon>
        <taxon>Kitasatosporales</taxon>
        <taxon>Streptomycetaceae</taxon>
        <taxon>Streptomyces</taxon>
    </lineage>
</organism>
<evidence type="ECO:0008006" key="4">
    <source>
        <dbReference type="Google" id="ProtNLM"/>
    </source>
</evidence>
<evidence type="ECO:0000313" key="3">
    <source>
        <dbReference type="Proteomes" id="UP001551189"/>
    </source>
</evidence>
<feature type="chain" id="PRO_5045100092" description="LigA protein" evidence="1">
    <location>
        <begin position="38"/>
        <end position="380"/>
    </location>
</feature>
<gene>
    <name evidence="2" type="ORF">ABZ931_15270</name>
</gene>
<keyword evidence="1" id="KW-0732">Signal</keyword>
<keyword evidence="3" id="KW-1185">Reference proteome</keyword>
<dbReference type="InterPro" id="IPR011047">
    <property type="entry name" value="Quinoprotein_ADH-like_sf"/>
</dbReference>
<comment type="caution">
    <text evidence="2">The sequence shown here is derived from an EMBL/GenBank/DDBJ whole genome shotgun (WGS) entry which is preliminary data.</text>
</comment>